<protein>
    <submittedName>
        <fullName evidence="2">Uncharacterized protein</fullName>
    </submittedName>
</protein>
<keyword evidence="3" id="KW-1185">Reference proteome</keyword>
<dbReference type="Proteomes" id="UP000028525">
    <property type="component" value="Unassembled WGS sequence"/>
</dbReference>
<feature type="transmembrane region" description="Helical" evidence="1">
    <location>
        <begin position="41"/>
        <end position="58"/>
    </location>
</feature>
<feature type="transmembrane region" description="Helical" evidence="1">
    <location>
        <begin position="70"/>
        <end position="90"/>
    </location>
</feature>
<organism evidence="2 3">
    <name type="scientific">Lacrimispora celerecrescens</name>
    <dbReference type="NCBI Taxonomy" id="29354"/>
    <lineage>
        <taxon>Bacteria</taxon>
        <taxon>Bacillati</taxon>
        <taxon>Bacillota</taxon>
        <taxon>Clostridia</taxon>
        <taxon>Lachnospirales</taxon>
        <taxon>Lachnospiraceae</taxon>
        <taxon>Lacrimispora</taxon>
    </lineage>
</organism>
<evidence type="ECO:0000313" key="2">
    <source>
        <dbReference type="EMBL" id="KEZ88562.1"/>
    </source>
</evidence>
<dbReference type="STRING" id="29354.IO98_17990"/>
<dbReference type="OrthoDB" id="2044887at2"/>
<accession>A0A084JHX8</accession>
<evidence type="ECO:0000313" key="3">
    <source>
        <dbReference type="Proteomes" id="UP000028525"/>
    </source>
</evidence>
<keyword evidence="1" id="KW-1133">Transmembrane helix</keyword>
<feature type="transmembrane region" description="Helical" evidence="1">
    <location>
        <begin position="12"/>
        <end position="35"/>
    </location>
</feature>
<dbReference type="AlphaFoldDB" id="A0A084JHX8"/>
<keyword evidence="1" id="KW-0472">Membrane</keyword>
<gene>
    <name evidence="2" type="ORF">IO98_17990</name>
</gene>
<evidence type="ECO:0000256" key="1">
    <source>
        <dbReference type="SAM" id="Phobius"/>
    </source>
</evidence>
<reference evidence="2 3" key="1">
    <citation type="submission" date="2014-07" db="EMBL/GenBank/DDBJ databases">
        <title>Draft genome of Clostridium celerecrescens 152B isolated from sediments associated with methane hydrate from Krishna Godavari basin.</title>
        <authorList>
            <person name="Honkalas V.S."/>
            <person name="Dabir A.P."/>
            <person name="Arora P."/>
            <person name="Dhakephalkar P.K."/>
        </authorList>
    </citation>
    <scope>NUCLEOTIDE SEQUENCE [LARGE SCALE GENOMIC DNA]</scope>
    <source>
        <strain evidence="2 3">152B</strain>
    </source>
</reference>
<sequence>MMSKQLTGIAKAMIIISSVVHLIFTNIHVKALLLLEHEMCGFVMFLFVLIGLVALFEATRIKKRETAERIFTALICFVTAGLGSYLVMIYRDAISVQRSLDVGVVYRAVVFSMAIILAYVISGLLLIADLIKNR</sequence>
<dbReference type="RefSeq" id="WP_038283436.1">
    <property type="nucleotide sequence ID" value="NZ_JPME01000023.1"/>
</dbReference>
<feature type="transmembrane region" description="Helical" evidence="1">
    <location>
        <begin position="110"/>
        <end position="131"/>
    </location>
</feature>
<dbReference type="EMBL" id="JPME01000023">
    <property type="protein sequence ID" value="KEZ88562.1"/>
    <property type="molecule type" value="Genomic_DNA"/>
</dbReference>
<keyword evidence="1" id="KW-0812">Transmembrane</keyword>
<proteinExistence type="predicted"/>
<name>A0A084JHX8_9FIRM</name>
<comment type="caution">
    <text evidence="2">The sequence shown here is derived from an EMBL/GenBank/DDBJ whole genome shotgun (WGS) entry which is preliminary data.</text>
</comment>